<dbReference type="Pfam" id="PF00574">
    <property type="entry name" value="CLP_protease"/>
    <property type="match status" value="1"/>
</dbReference>
<feature type="compositionally biased region" description="Low complexity" evidence="2">
    <location>
        <begin position="220"/>
        <end position="253"/>
    </location>
</feature>
<dbReference type="NCBIfam" id="NF045542">
    <property type="entry name" value="Clp_rel_HeadMat"/>
    <property type="match status" value="1"/>
</dbReference>
<dbReference type="GO" id="GO:0004176">
    <property type="term" value="F:ATP-dependent peptidase activity"/>
    <property type="evidence" value="ECO:0007669"/>
    <property type="project" value="InterPro"/>
</dbReference>
<dbReference type="AlphaFoldDB" id="W0E2H8"/>
<dbReference type="PRINTS" id="PR00127">
    <property type="entry name" value="CLPPROTEASEP"/>
</dbReference>
<feature type="region of interest" description="Disordered" evidence="2">
    <location>
        <begin position="212"/>
        <end position="258"/>
    </location>
</feature>
<dbReference type="CDD" id="cd07016">
    <property type="entry name" value="S14_ClpP_1"/>
    <property type="match status" value="1"/>
</dbReference>
<dbReference type="InterPro" id="IPR029045">
    <property type="entry name" value="ClpP/crotonase-like_dom_sf"/>
</dbReference>
<evidence type="ECO:0000313" key="4">
    <source>
        <dbReference type="Proteomes" id="UP000005275"/>
    </source>
</evidence>
<dbReference type="RefSeq" id="WP_005220702.1">
    <property type="nucleotide sequence ID" value="NZ_CP007031.1"/>
</dbReference>
<gene>
    <name evidence="3" type="ORF">MARPU_05745</name>
</gene>
<dbReference type="eggNOG" id="COG0740">
    <property type="taxonomic scope" value="Bacteria"/>
</dbReference>
<dbReference type="KEGG" id="mpur:MARPU_05745"/>
<proteinExistence type="inferred from homology"/>
<keyword evidence="4" id="KW-1185">Reference proteome</keyword>
<dbReference type="Proteomes" id="UP000005275">
    <property type="component" value="Chromosome"/>
</dbReference>
<sequence>MPDTTPHIDLDGVVGWDILADDVRQALAEVADVILRLHSPGGDVAEGVAIHNAIRDHRRAGHHVTVEVAGLAASMATYIACAADRIQVEDNATWMVHNPWTIAWGDHRELRKTSGILESLAGVLGRAYQPRLDATGRSARADMDEETWLFGDEIVAAGYADALIPAGEGAETKHEALALARGAFDRMTRTLRERADADSLDRIAALLPRAAAPTAPPQEPAMSKPSPSAAEPAAHDPAATSDPASAPTATGEAPPAPLAPDVEARIQAALAAERERVGAIQARCAQVGMPDLAADLIAEGVTLAECNARIVNAWVEAGGPEMRQATSATAPSAQHAAEVDAARQRLRAQVAGRPSGQE</sequence>
<name>W0E2H8_MARPU</name>
<evidence type="ECO:0000256" key="2">
    <source>
        <dbReference type="SAM" id="MobiDB-lite"/>
    </source>
</evidence>
<dbReference type="InterPro" id="IPR001907">
    <property type="entry name" value="ClpP"/>
</dbReference>
<dbReference type="GO" id="GO:0006508">
    <property type="term" value="P:proteolysis"/>
    <property type="evidence" value="ECO:0007669"/>
    <property type="project" value="InterPro"/>
</dbReference>
<protein>
    <submittedName>
        <fullName evidence="3">Peptidase</fullName>
    </submittedName>
</protein>
<dbReference type="InterPro" id="IPR023562">
    <property type="entry name" value="ClpP/TepA"/>
</dbReference>
<evidence type="ECO:0000256" key="1">
    <source>
        <dbReference type="ARBA" id="ARBA00007039"/>
    </source>
</evidence>
<dbReference type="EMBL" id="CP007031">
    <property type="protein sequence ID" value="AHF03434.1"/>
    <property type="molecule type" value="Genomic_DNA"/>
</dbReference>
<comment type="similarity">
    <text evidence="1">Belongs to the peptidase S14 family.</text>
</comment>
<organism evidence="3 4">
    <name type="scientific">Marichromatium purpuratum 984</name>
    <dbReference type="NCBI Taxonomy" id="765910"/>
    <lineage>
        <taxon>Bacteria</taxon>
        <taxon>Pseudomonadati</taxon>
        <taxon>Pseudomonadota</taxon>
        <taxon>Gammaproteobacteria</taxon>
        <taxon>Chromatiales</taxon>
        <taxon>Chromatiaceae</taxon>
        <taxon>Marichromatium</taxon>
    </lineage>
</organism>
<dbReference type="GO" id="GO:0004252">
    <property type="term" value="F:serine-type endopeptidase activity"/>
    <property type="evidence" value="ECO:0007669"/>
    <property type="project" value="InterPro"/>
</dbReference>
<dbReference type="Gene3D" id="3.90.226.10">
    <property type="entry name" value="2-enoyl-CoA Hydratase, Chain A, domain 1"/>
    <property type="match status" value="1"/>
</dbReference>
<evidence type="ECO:0000313" key="3">
    <source>
        <dbReference type="EMBL" id="AHF03434.1"/>
    </source>
</evidence>
<dbReference type="SUPFAM" id="SSF52096">
    <property type="entry name" value="ClpP/crotonase"/>
    <property type="match status" value="1"/>
</dbReference>
<reference evidence="3 4" key="1">
    <citation type="submission" date="2013-12" db="EMBL/GenBank/DDBJ databases">
        <authorList>
            <consortium name="DOE Joint Genome Institute"/>
            <person name="Bryant D.A."/>
            <person name="Huntemann M."/>
            <person name="Han J."/>
            <person name="Chen A."/>
            <person name="Kyrpides N."/>
            <person name="Mavromatis K."/>
            <person name="Markowitz V."/>
            <person name="Palaniappan K."/>
            <person name="Ivanova N."/>
            <person name="Schaumberg A."/>
            <person name="Pati A."/>
            <person name="Liolios K."/>
            <person name="Nordberg H.P."/>
            <person name="Cantor M.N."/>
            <person name="Hua S.X."/>
            <person name="Woyke T."/>
        </authorList>
    </citation>
    <scope>NUCLEOTIDE SEQUENCE [LARGE SCALE GENOMIC DNA]</scope>
    <source>
        <strain evidence="3 4">984</strain>
    </source>
</reference>
<dbReference type="STRING" id="765910.MARPU_05745"/>
<dbReference type="HOGENOM" id="CLU_773398_0_0_6"/>
<dbReference type="OrthoDB" id="9806592at2"/>
<accession>W0E2H8</accession>